<keyword evidence="3" id="KW-1185">Reference proteome</keyword>
<evidence type="ECO:0000313" key="3">
    <source>
        <dbReference type="Proteomes" id="UP000594263"/>
    </source>
</evidence>
<evidence type="ECO:0000259" key="1">
    <source>
        <dbReference type="PROSITE" id="PS50181"/>
    </source>
</evidence>
<dbReference type="Pfam" id="PF07734">
    <property type="entry name" value="FBA_1"/>
    <property type="match status" value="1"/>
</dbReference>
<dbReference type="InterPro" id="IPR017451">
    <property type="entry name" value="F-box-assoc_interact_dom"/>
</dbReference>
<dbReference type="InterPro" id="IPR001810">
    <property type="entry name" value="F-box_dom"/>
</dbReference>
<name>A0A7N0VKT0_KALFE</name>
<dbReference type="Gene3D" id="1.20.1280.50">
    <property type="match status" value="1"/>
</dbReference>
<dbReference type="SMART" id="SM00256">
    <property type="entry name" value="FBOX"/>
    <property type="match status" value="1"/>
</dbReference>
<evidence type="ECO:0000313" key="2">
    <source>
        <dbReference type="EnsemblPlants" id="Kaladp1182s0004.1.v1.1.CDS.1"/>
    </source>
</evidence>
<dbReference type="Proteomes" id="UP000594263">
    <property type="component" value="Unplaced"/>
</dbReference>
<sequence>MLQGETLTPCLPDDIILDILLRLSVRSVVRFNSVCKYWHSLIRSRRFIEMHLRIDLQTKDRLCLLASLHPRGFSINCRYINKSLSFLSKKKVVWLAPSSSHTLSSLFLPPHYSRCCDSDHGPIFMGSCNGLLCFNLLCGMTLKLQTFIWNPTTGAFRFMSEYDVAAGDVSDETPPEFKFTSYICGFGFGYDSSVDDYKIVRLVQCANHESFVRVDLLTVGSNKLRRFHLPIIGSFWSKVGVLLHGSLHWLMCRRGSEYYVLRFNLETEKLDELIVQIPHPSHKEEAYHTSTISCVEDLSIVDVKLYVIAVYLKMIENLRMITECGSWRNMEWKPHGPRGSP</sequence>
<protein>
    <recommendedName>
        <fullName evidence="1">F-box domain-containing protein</fullName>
    </recommendedName>
</protein>
<accession>A0A7N0VKT0</accession>
<proteinExistence type="predicted"/>
<organism evidence="2 3">
    <name type="scientific">Kalanchoe fedtschenkoi</name>
    <name type="common">Lavender scallops</name>
    <name type="synonym">South American air plant</name>
    <dbReference type="NCBI Taxonomy" id="63787"/>
    <lineage>
        <taxon>Eukaryota</taxon>
        <taxon>Viridiplantae</taxon>
        <taxon>Streptophyta</taxon>
        <taxon>Embryophyta</taxon>
        <taxon>Tracheophyta</taxon>
        <taxon>Spermatophyta</taxon>
        <taxon>Magnoliopsida</taxon>
        <taxon>eudicotyledons</taxon>
        <taxon>Gunneridae</taxon>
        <taxon>Pentapetalae</taxon>
        <taxon>Saxifragales</taxon>
        <taxon>Crassulaceae</taxon>
        <taxon>Kalanchoe</taxon>
    </lineage>
</organism>
<dbReference type="Gramene" id="Kaladp1182s0004.1.v1.1">
    <property type="protein sequence ID" value="Kaladp1182s0004.1.v1.1.CDS.1"/>
    <property type="gene ID" value="Kaladp1182s0004.v1.1"/>
</dbReference>
<dbReference type="InterPro" id="IPR050796">
    <property type="entry name" value="SCF_F-box_component"/>
</dbReference>
<dbReference type="NCBIfam" id="TIGR01640">
    <property type="entry name" value="F_box_assoc_1"/>
    <property type="match status" value="1"/>
</dbReference>
<dbReference type="PROSITE" id="PS50181">
    <property type="entry name" value="FBOX"/>
    <property type="match status" value="1"/>
</dbReference>
<dbReference type="AlphaFoldDB" id="A0A7N0VKT0"/>
<reference evidence="2" key="1">
    <citation type="submission" date="2021-01" db="UniProtKB">
        <authorList>
            <consortium name="EnsemblPlants"/>
        </authorList>
    </citation>
    <scope>IDENTIFICATION</scope>
</reference>
<dbReference type="PANTHER" id="PTHR31672:SF13">
    <property type="entry name" value="F-BOX PROTEIN CPR30-LIKE"/>
    <property type="match status" value="1"/>
</dbReference>
<dbReference type="CDD" id="cd22157">
    <property type="entry name" value="F-box_AtFBW1-like"/>
    <property type="match status" value="1"/>
</dbReference>
<dbReference type="SUPFAM" id="SSF81383">
    <property type="entry name" value="F-box domain"/>
    <property type="match status" value="1"/>
</dbReference>
<dbReference type="InterPro" id="IPR006527">
    <property type="entry name" value="F-box-assoc_dom_typ1"/>
</dbReference>
<dbReference type="PANTHER" id="PTHR31672">
    <property type="entry name" value="BNACNNG10540D PROTEIN"/>
    <property type="match status" value="1"/>
</dbReference>
<dbReference type="EnsemblPlants" id="Kaladp1182s0004.1.v1.1">
    <property type="protein sequence ID" value="Kaladp1182s0004.1.v1.1.CDS.1"/>
    <property type="gene ID" value="Kaladp1182s0004.v1.1"/>
</dbReference>
<dbReference type="InterPro" id="IPR036047">
    <property type="entry name" value="F-box-like_dom_sf"/>
</dbReference>
<feature type="domain" description="F-box" evidence="1">
    <location>
        <begin position="5"/>
        <end position="50"/>
    </location>
</feature>
<dbReference type="Pfam" id="PF00646">
    <property type="entry name" value="F-box"/>
    <property type="match status" value="1"/>
</dbReference>